<keyword evidence="2" id="KW-0732">Signal</keyword>
<evidence type="ECO:0000313" key="3">
    <source>
        <dbReference type="EMBL" id="CAB3630286.1"/>
    </source>
</evidence>
<reference evidence="3 4" key="1">
    <citation type="submission" date="2020-04" db="EMBL/GenBank/DDBJ databases">
        <authorList>
            <person name="De Canck E."/>
        </authorList>
    </citation>
    <scope>NUCLEOTIDE SEQUENCE [LARGE SCALE GENOMIC DNA]</scope>
    <source>
        <strain evidence="3 4">LMG 3431</strain>
    </source>
</reference>
<protein>
    <recommendedName>
        <fullName evidence="5">Adenylate cyclase</fullName>
    </recommendedName>
</protein>
<accession>A0A6S6YR27</accession>
<feature type="compositionally biased region" description="Low complexity" evidence="1">
    <location>
        <begin position="296"/>
        <end position="312"/>
    </location>
</feature>
<dbReference type="AlphaFoldDB" id="A0A6S6YR27"/>
<feature type="chain" id="PRO_5028853564" description="Adenylate cyclase" evidence="2">
    <location>
        <begin position="28"/>
        <end position="461"/>
    </location>
</feature>
<organism evidence="3 4">
    <name type="scientific">Achromobacter pestifer</name>
    <dbReference type="NCBI Taxonomy" id="1353889"/>
    <lineage>
        <taxon>Bacteria</taxon>
        <taxon>Pseudomonadati</taxon>
        <taxon>Pseudomonadota</taxon>
        <taxon>Betaproteobacteria</taxon>
        <taxon>Burkholderiales</taxon>
        <taxon>Alcaligenaceae</taxon>
        <taxon>Achromobacter</taxon>
    </lineage>
</organism>
<sequence length="461" mass="50941">MTISVRISRLRPLATVALLAACASAGAQTYAPPPAPSAPAYDSGDPANANLALVDRSPDPPPALPVYVQPPAPADGYMWVPGYWSRNRYGFFWVPGAWVLAPYSGALWTPGYWGFVNGLYVWNAGYWGPHVGFYGGINYGFGYVGIGYVGGYWNRDRFYYNRSVTNVNVTRVTNVYNHTVVVNNIDNRRVSYHGGPDGIRRNADPRELAARNDRHAPPTDMQRGFVRDAGNNRAQFYDHNKGRPPQAFVDHPDNNRRPSEDQRPGGNARPPEGGAGTGPNMSNGNGRDPGRDHRPGPGANSGNAAPGANVAGSPPPRTNTGQTVTGTARPPQSPAPQQARDHGQQQAQQQQQQQQQQQRQQQAQQQQARDQQLRQQQERDQQAQHARQQQNREQQQARQQQARDSQQQQAREQQHQQRQQAQQQARQQAAPRPEGHPQQQGGGRDREAQRGEGRGGGPNRD</sequence>
<evidence type="ECO:0000256" key="2">
    <source>
        <dbReference type="SAM" id="SignalP"/>
    </source>
</evidence>
<evidence type="ECO:0000256" key="1">
    <source>
        <dbReference type="SAM" id="MobiDB-lite"/>
    </source>
</evidence>
<dbReference type="PANTHER" id="PTHR23185:SF0">
    <property type="entry name" value="PROTEIN VIRILIZER HOMOLOG"/>
    <property type="match status" value="1"/>
</dbReference>
<evidence type="ECO:0008006" key="5">
    <source>
        <dbReference type="Google" id="ProtNLM"/>
    </source>
</evidence>
<dbReference type="InterPro" id="IPR026736">
    <property type="entry name" value="Virilizer"/>
</dbReference>
<dbReference type="PANTHER" id="PTHR23185">
    <property type="entry name" value="PROTEIN VIRILIZER HOMOLOG"/>
    <property type="match status" value="1"/>
</dbReference>
<proteinExistence type="predicted"/>
<dbReference type="PROSITE" id="PS51257">
    <property type="entry name" value="PROKAR_LIPOPROTEIN"/>
    <property type="match status" value="1"/>
</dbReference>
<feature type="region of interest" description="Disordered" evidence="1">
    <location>
        <begin position="235"/>
        <end position="461"/>
    </location>
</feature>
<dbReference type="RefSeq" id="WP_175173314.1">
    <property type="nucleotide sequence ID" value="NZ_CADIJX010000001.1"/>
</dbReference>
<name>A0A6S6YR27_9BURK</name>
<dbReference type="GO" id="GO:0036396">
    <property type="term" value="C:RNA N6-methyladenosine methyltransferase complex"/>
    <property type="evidence" value="ECO:0007669"/>
    <property type="project" value="TreeGrafter"/>
</dbReference>
<feature type="signal peptide" evidence="2">
    <location>
        <begin position="1"/>
        <end position="27"/>
    </location>
</feature>
<gene>
    <name evidence="3" type="ORF">LMG3431_01020</name>
</gene>
<feature type="compositionally biased region" description="Low complexity" evidence="1">
    <location>
        <begin position="344"/>
        <end position="375"/>
    </location>
</feature>
<dbReference type="EMBL" id="CADIJX010000001">
    <property type="protein sequence ID" value="CAB3630286.1"/>
    <property type="molecule type" value="Genomic_DNA"/>
</dbReference>
<evidence type="ECO:0000313" key="4">
    <source>
        <dbReference type="Proteomes" id="UP000494108"/>
    </source>
</evidence>
<dbReference type="GO" id="GO:0003723">
    <property type="term" value="F:RNA binding"/>
    <property type="evidence" value="ECO:0007669"/>
    <property type="project" value="TreeGrafter"/>
</dbReference>
<feature type="compositionally biased region" description="Basic and acidic residues" evidence="1">
    <location>
        <begin position="443"/>
        <end position="461"/>
    </location>
</feature>
<keyword evidence="4" id="KW-1185">Reference proteome</keyword>
<feature type="compositionally biased region" description="Low complexity" evidence="1">
    <location>
        <begin position="383"/>
        <end position="430"/>
    </location>
</feature>
<feature type="compositionally biased region" description="Basic and acidic residues" evidence="1">
    <location>
        <begin position="250"/>
        <end position="263"/>
    </location>
</feature>
<dbReference type="Proteomes" id="UP000494108">
    <property type="component" value="Unassembled WGS sequence"/>
</dbReference>